<sequence>MYVLYLMEAKVDKERGETSVLNGGDSGHRGHGVSAAPVELNLLAGMVGMGGARPNAAQLPVVVVPDVARRPPSAAAESEPPQLYACHYCRRQFYSSQALGGHQNAHKRERTLARHRGGGGGAPFAVVHGAFVQAAPAPVTEWDDDARSGQAPPVVVVVAAGQRLFTGGYVDDSPGVGVGQDELPKLDLTLKL</sequence>
<protein>
    <recommendedName>
        <fullName evidence="7">C2H2-type domain-containing protein</fullName>
    </recommendedName>
</protein>
<dbReference type="InParanoid" id="A0A804PGD9"/>
<dbReference type="AlphaFoldDB" id="A0A804PGD9"/>
<evidence type="ECO:0000256" key="4">
    <source>
        <dbReference type="ARBA" id="ARBA00022833"/>
    </source>
</evidence>
<dbReference type="PANTHER" id="PTHR47287:SF15">
    <property type="entry name" value="ZINC FINGER PROTEIN 3-LIKE"/>
    <property type="match status" value="1"/>
</dbReference>
<evidence type="ECO:0000313" key="9">
    <source>
        <dbReference type="Proteomes" id="UP000007305"/>
    </source>
</evidence>
<keyword evidence="9" id="KW-1185">Reference proteome</keyword>
<dbReference type="GO" id="GO:0005634">
    <property type="term" value="C:nucleus"/>
    <property type="evidence" value="ECO:0007669"/>
    <property type="project" value="UniProtKB-SubCell"/>
</dbReference>
<evidence type="ECO:0000256" key="2">
    <source>
        <dbReference type="ARBA" id="ARBA00022723"/>
    </source>
</evidence>
<organism evidence="8 9">
    <name type="scientific">Zea mays</name>
    <name type="common">Maize</name>
    <dbReference type="NCBI Taxonomy" id="4577"/>
    <lineage>
        <taxon>Eukaryota</taxon>
        <taxon>Viridiplantae</taxon>
        <taxon>Streptophyta</taxon>
        <taxon>Embryophyta</taxon>
        <taxon>Tracheophyta</taxon>
        <taxon>Spermatophyta</taxon>
        <taxon>Magnoliopsida</taxon>
        <taxon>Liliopsida</taxon>
        <taxon>Poales</taxon>
        <taxon>Poaceae</taxon>
        <taxon>PACMAD clade</taxon>
        <taxon>Panicoideae</taxon>
        <taxon>Andropogonodae</taxon>
        <taxon>Andropogoneae</taxon>
        <taxon>Tripsacinae</taxon>
        <taxon>Zea</taxon>
    </lineage>
</organism>
<accession>A0A804PGD9</accession>
<dbReference type="InterPro" id="IPR013087">
    <property type="entry name" value="Znf_C2H2_type"/>
</dbReference>
<reference evidence="8" key="3">
    <citation type="submission" date="2021-05" db="UniProtKB">
        <authorList>
            <consortium name="EnsemblPlants"/>
        </authorList>
    </citation>
    <scope>IDENTIFICATION</scope>
    <source>
        <strain evidence="8">cv. B73</strain>
    </source>
</reference>
<dbReference type="Proteomes" id="UP000007305">
    <property type="component" value="Chromosome 5"/>
</dbReference>
<dbReference type="InterPro" id="IPR036236">
    <property type="entry name" value="Znf_C2H2_sf"/>
</dbReference>
<dbReference type="Gene3D" id="3.30.160.60">
    <property type="entry name" value="Classic Zinc Finger"/>
    <property type="match status" value="1"/>
</dbReference>
<dbReference type="InterPro" id="IPR044246">
    <property type="entry name" value="ZFP3-like"/>
</dbReference>
<reference evidence="9" key="1">
    <citation type="journal article" date="2009" name="Science">
        <title>The B73 maize genome: complexity, diversity, and dynamics.</title>
        <authorList>
            <person name="Schnable P.S."/>
            <person name="Ware D."/>
            <person name="Fulton R.S."/>
            <person name="Stein J.C."/>
            <person name="Wei F."/>
            <person name="Pasternak S."/>
            <person name="Liang C."/>
            <person name="Zhang J."/>
            <person name="Fulton L."/>
            <person name="Graves T.A."/>
            <person name="Minx P."/>
            <person name="Reily A.D."/>
            <person name="Courtney L."/>
            <person name="Kruchowski S.S."/>
            <person name="Tomlinson C."/>
            <person name="Strong C."/>
            <person name="Delehaunty K."/>
            <person name="Fronick C."/>
            <person name="Courtney B."/>
            <person name="Rock S.M."/>
            <person name="Belter E."/>
            <person name="Du F."/>
            <person name="Kim K."/>
            <person name="Abbott R.M."/>
            <person name="Cotton M."/>
            <person name="Levy A."/>
            <person name="Marchetto P."/>
            <person name="Ochoa K."/>
            <person name="Jackson S.M."/>
            <person name="Gillam B."/>
            <person name="Chen W."/>
            <person name="Yan L."/>
            <person name="Higginbotham J."/>
            <person name="Cardenas M."/>
            <person name="Waligorski J."/>
            <person name="Applebaum E."/>
            <person name="Phelps L."/>
            <person name="Falcone J."/>
            <person name="Kanchi K."/>
            <person name="Thane T."/>
            <person name="Scimone A."/>
            <person name="Thane N."/>
            <person name="Henke J."/>
            <person name="Wang T."/>
            <person name="Ruppert J."/>
            <person name="Shah N."/>
            <person name="Rotter K."/>
            <person name="Hodges J."/>
            <person name="Ingenthron E."/>
            <person name="Cordes M."/>
            <person name="Kohlberg S."/>
            <person name="Sgro J."/>
            <person name="Delgado B."/>
            <person name="Mead K."/>
            <person name="Chinwalla A."/>
            <person name="Leonard S."/>
            <person name="Crouse K."/>
            <person name="Collura K."/>
            <person name="Kudrna D."/>
            <person name="Currie J."/>
            <person name="He R."/>
            <person name="Angelova A."/>
            <person name="Rajasekar S."/>
            <person name="Mueller T."/>
            <person name="Lomeli R."/>
            <person name="Scara G."/>
            <person name="Ko A."/>
            <person name="Delaney K."/>
            <person name="Wissotski M."/>
            <person name="Lopez G."/>
            <person name="Campos D."/>
            <person name="Braidotti M."/>
            <person name="Ashley E."/>
            <person name="Golser W."/>
            <person name="Kim H."/>
            <person name="Lee S."/>
            <person name="Lin J."/>
            <person name="Dujmic Z."/>
            <person name="Kim W."/>
            <person name="Talag J."/>
            <person name="Zuccolo A."/>
            <person name="Fan C."/>
            <person name="Sebastian A."/>
            <person name="Kramer M."/>
            <person name="Spiegel L."/>
            <person name="Nascimento L."/>
            <person name="Zutavern T."/>
            <person name="Miller B."/>
            <person name="Ambroise C."/>
            <person name="Muller S."/>
            <person name="Spooner W."/>
            <person name="Narechania A."/>
            <person name="Ren L."/>
            <person name="Wei S."/>
            <person name="Kumari S."/>
            <person name="Faga B."/>
            <person name="Levy M.J."/>
            <person name="McMahan L."/>
            <person name="Van Buren P."/>
            <person name="Vaughn M.W."/>
            <person name="Ying K."/>
            <person name="Yeh C.-T."/>
            <person name="Emrich S.J."/>
            <person name="Jia Y."/>
            <person name="Kalyanaraman A."/>
            <person name="Hsia A.-P."/>
            <person name="Barbazuk W.B."/>
            <person name="Baucom R.S."/>
            <person name="Brutnell T.P."/>
            <person name="Carpita N.C."/>
            <person name="Chaparro C."/>
            <person name="Chia J.-M."/>
            <person name="Deragon J.-M."/>
            <person name="Estill J.C."/>
            <person name="Fu Y."/>
            <person name="Jeddeloh J.A."/>
            <person name="Han Y."/>
            <person name="Lee H."/>
            <person name="Li P."/>
            <person name="Lisch D.R."/>
            <person name="Liu S."/>
            <person name="Liu Z."/>
            <person name="Nagel D.H."/>
            <person name="McCann M.C."/>
            <person name="SanMiguel P."/>
            <person name="Myers A.M."/>
            <person name="Nettleton D."/>
            <person name="Nguyen J."/>
            <person name="Penning B.W."/>
            <person name="Ponnala L."/>
            <person name="Schneider K.L."/>
            <person name="Schwartz D.C."/>
            <person name="Sharma A."/>
            <person name="Soderlund C."/>
            <person name="Springer N.M."/>
            <person name="Sun Q."/>
            <person name="Wang H."/>
            <person name="Waterman M."/>
            <person name="Westerman R."/>
            <person name="Wolfgruber T.K."/>
            <person name="Yang L."/>
            <person name="Yu Y."/>
            <person name="Zhang L."/>
            <person name="Zhou S."/>
            <person name="Zhu Q."/>
            <person name="Bennetzen J.L."/>
            <person name="Dawe R.K."/>
            <person name="Jiang J."/>
            <person name="Jiang N."/>
            <person name="Presting G.G."/>
            <person name="Wessler S.R."/>
            <person name="Aluru S."/>
            <person name="Martienssen R.A."/>
            <person name="Clifton S.W."/>
            <person name="McCombie W.R."/>
            <person name="Wing R.A."/>
            <person name="Wilson R.K."/>
        </authorList>
    </citation>
    <scope>NUCLEOTIDE SEQUENCE [LARGE SCALE GENOMIC DNA]</scope>
    <source>
        <strain evidence="9">cv. B73</strain>
    </source>
</reference>
<evidence type="ECO:0000313" key="8">
    <source>
        <dbReference type="EnsemblPlants" id="Zm00001eb234180_P001"/>
    </source>
</evidence>
<keyword evidence="3 6" id="KW-0863">Zinc-finger</keyword>
<keyword evidence="4" id="KW-0862">Zinc</keyword>
<dbReference type="GO" id="GO:0008270">
    <property type="term" value="F:zinc ion binding"/>
    <property type="evidence" value="ECO:0007669"/>
    <property type="project" value="UniProtKB-KW"/>
</dbReference>
<dbReference type="EnsemblPlants" id="Zm00001eb234180_T001">
    <property type="protein sequence ID" value="Zm00001eb234180_P001"/>
    <property type="gene ID" value="Zm00001eb234180"/>
</dbReference>
<evidence type="ECO:0000256" key="5">
    <source>
        <dbReference type="ARBA" id="ARBA00023242"/>
    </source>
</evidence>
<feature type="domain" description="C2H2-type" evidence="7">
    <location>
        <begin position="84"/>
        <end position="111"/>
    </location>
</feature>
<dbReference type="GO" id="GO:0009788">
    <property type="term" value="P:negative regulation of abscisic acid-activated signaling pathway"/>
    <property type="evidence" value="ECO:0007669"/>
    <property type="project" value="InterPro"/>
</dbReference>
<dbReference type="PROSITE" id="PS50157">
    <property type="entry name" value="ZINC_FINGER_C2H2_2"/>
    <property type="match status" value="1"/>
</dbReference>
<dbReference type="PANTHER" id="PTHR47287">
    <property type="entry name" value="C2H2 AND C2HC ZINC FINGERS SUPERFAMILY PROTEIN"/>
    <property type="match status" value="1"/>
</dbReference>
<dbReference type="FunCoup" id="A0A804PGD9">
    <property type="interactions" value="3"/>
</dbReference>
<reference evidence="8" key="2">
    <citation type="submission" date="2019-07" db="EMBL/GenBank/DDBJ databases">
        <authorList>
            <person name="Seetharam A."/>
            <person name="Woodhouse M."/>
            <person name="Cannon E."/>
        </authorList>
    </citation>
    <scope>NUCLEOTIDE SEQUENCE [LARGE SCALE GENOMIC DNA]</scope>
    <source>
        <strain evidence="8">cv. B73</strain>
    </source>
</reference>
<comment type="subcellular location">
    <subcellularLocation>
        <location evidence="1">Nucleus</location>
    </subcellularLocation>
</comment>
<dbReference type="Gramene" id="Zm00001eb234180_T001">
    <property type="protein sequence ID" value="Zm00001eb234180_P001"/>
    <property type="gene ID" value="Zm00001eb234180"/>
</dbReference>
<evidence type="ECO:0000256" key="6">
    <source>
        <dbReference type="PROSITE-ProRule" id="PRU00042"/>
    </source>
</evidence>
<dbReference type="SUPFAM" id="SSF57667">
    <property type="entry name" value="beta-beta-alpha zinc fingers"/>
    <property type="match status" value="1"/>
</dbReference>
<keyword evidence="2" id="KW-0479">Metal-binding</keyword>
<evidence type="ECO:0000256" key="1">
    <source>
        <dbReference type="ARBA" id="ARBA00004123"/>
    </source>
</evidence>
<dbReference type="PROSITE" id="PS00028">
    <property type="entry name" value="ZINC_FINGER_C2H2_1"/>
    <property type="match status" value="1"/>
</dbReference>
<evidence type="ECO:0000256" key="3">
    <source>
        <dbReference type="ARBA" id="ARBA00022771"/>
    </source>
</evidence>
<keyword evidence="5" id="KW-0539">Nucleus</keyword>
<proteinExistence type="predicted"/>
<evidence type="ECO:0000259" key="7">
    <source>
        <dbReference type="PROSITE" id="PS50157"/>
    </source>
</evidence>
<name>A0A804PGD9_MAIZE</name>